<dbReference type="AlphaFoldDB" id="A0A1E5GAT5"/>
<evidence type="ECO:0000256" key="1">
    <source>
        <dbReference type="SAM" id="Coils"/>
    </source>
</evidence>
<evidence type="ECO:0000256" key="2">
    <source>
        <dbReference type="SAM" id="Phobius"/>
    </source>
</evidence>
<feature type="transmembrane region" description="Helical" evidence="2">
    <location>
        <begin position="1237"/>
        <end position="1256"/>
    </location>
</feature>
<dbReference type="EMBL" id="MIJY01000044">
    <property type="protein sequence ID" value="OEG09814.1"/>
    <property type="molecule type" value="Genomic_DNA"/>
</dbReference>
<dbReference type="OrthoDB" id="2192113at2"/>
<accession>A0A1E5GAT5</accession>
<feature type="coiled-coil region" evidence="1">
    <location>
        <begin position="1090"/>
        <end position="1117"/>
    </location>
</feature>
<dbReference type="RefSeq" id="WP_069664567.1">
    <property type="nucleotide sequence ID" value="NZ_JBHUJJ010000001.1"/>
</dbReference>
<dbReference type="InterPro" id="IPR012334">
    <property type="entry name" value="Pectin_lyas_fold"/>
</dbReference>
<keyword evidence="2" id="KW-1133">Transmembrane helix</keyword>
<feature type="chain" id="PRO_5009177314" evidence="3">
    <location>
        <begin position="31"/>
        <end position="1266"/>
    </location>
</feature>
<name>A0A1E5GAT5_9ENTE</name>
<evidence type="ECO:0000313" key="5">
    <source>
        <dbReference type="Proteomes" id="UP000095094"/>
    </source>
</evidence>
<evidence type="ECO:0000313" key="4">
    <source>
        <dbReference type="EMBL" id="OEG09814.1"/>
    </source>
</evidence>
<keyword evidence="2" id="KW-0472">Membrane</keyword>
<keyword evidence="1" id="KW-0175">Coiled coil</keyword>
<keyword evidence="3" id="KW-0732">Signal</keyword>
<sequence length="1266" mass="141239">MKKIQSKLIHMMMVAITAGLSTSPFINAMAEEVKEPSQMEALVKEPKSIPANSLDATDQTIFGANALVPDAEENQANQLLAAMNKAISLGKYLYIPKGTYYIEYTRVFPSNSVMIGDEEGATIFKNRTTNDINLGSANQYGNRSVLTFKNLFFDGLSINTDMFKNVTLDSCVFYNPVSNFQVFLEFSENATIKNNIFLRDVDHAKGQDSPVGGAAWNHTIYLGGYTTAKDKLNQYQYNTLVENNLIGAKIDELDALKYVQKNADGLANTITRLQHALEDEQSIVLERNEQNIISTGINSFSTLKKARILNNIFYSNKDNEETNGFITQDHVTYLRGSTDVVLAGNHVRGWFNGSWGGFKFKSGREISIMNNYFRNTGLIMTDDPEIGVVETTDRVSMYKDIFVANNTFDFKYWDGGYRIGMEFSAQQAPDKTSISNGVFINNRYIHFSNTKKADLLLYNPTTKTGFHPTNNSHVSGNTRDDGAHNGFSIVYGWTAEDYEKMNPDWESIYKPSGYNEYVALPIPEKNMLPSAVPTTIKLGDEVQASDLVKNTFDKDEATPVARIMNPNELESVGIHRINVELTYPTGFMCVIRVPVTVEGSSEETTEITANPFTVKLSEVSHLTAEQVIEKAQAKAISMPSNEEQELTVNYSELKEATEAGVYKVIFESNGVQKEIDITVEEDEQPEETIEITAEPFTIRLSEIQELTDARVIELAQAKAVLIPSNIEQTLTVDYSTLKEATEAGIYTIVFEANGHQKEIEITVEADDAQIEETTEINAYPFTVKLSELKNLTADQIIEKAQATAILSPSGERQELRVDYLSLQAATEAGIYKVIFESNGVQKEIDVTVELDEEQPEGITEITAEPFTIKLSEIESLTETMVIEKAKAVSMLNGENQEITVDLRSLKEATTTGVYTIILISNGVQKEVEVTVEADIEQPVEITEITAEPFTIKLSEVNALTETQIIEKAQAKAVLIPSGKEQALTVKYSSLLEAARAGSYKIVFESNGVQKEIEVIVEDDIEQIEETTEISAESFTIRLSEVNTLTAKQIIEKAKAKAILTPSGKEQELALEYTELKAAKQIGVYKVTFKSNDVQKQVEVIVEANEELQKEITQITAEPFTVKLSEVKSLTENQVIEKARAKAVLLPSREEQVLSVKYSALREATEVGNYKVTFTSNDVQKEIEVKVVSEDVDIQDTVLGGRNVRVPETSQQEKLHSDTAKKLPETGENNKKYVLVEYMYIVTLLYIGFRFLYIKVVNGNQFSKREK</sequence>
<evidence type="ECO:0000256" key="3">
    <source>
        <dbReference type="SAM" id="SignalP"/>
    </source>
</evidence>
<keyword evidence="2" id="KW-0812">Transmembrane</keyword>
<dbReference type="Proteomes" id="UP000095094">
    <property type="component" value="Unassembled WGS sequence"/>
</dbReference>
<dbReference type="InterPro" id="IPR011050">
    <property type="entry name" value="Pectin_lyase_fold/virulence"/>
</dbReference>
<feature type="signal peptide" evidence="3">
    <location>
        <begin position="1"/>
        <end position="30"/>
    </location>
</feature>
<keyword evidence="5" id="KW-1185">Reference proteome</keyword>
<organism evidence="4 5">
    <name type="scientific">Enterococcus termitis</name>
    <dbReference type="NCBI Taxonomy" id="332950"/>
    <lineage>
        <taxon>Bacteria</taxon>
        <taxon>Bacillati</taxon>
        <taxon>Bacillota</taxon>
        <taxon>Bacilli</taxon>
        <taxon>Lactobacillales</taxon>
        <taxon>Enterococcaceae</taxon>
        <taxon>Enterococcus</taxon>
    </lineage>
</organism>
<reference evidence="5" key="1">
    <citation type="submission" date="2016-09" db="EMBL/GenBank/DDBJ databases">
        <authorList>
            <person name="Gulvik C.A."/>
        </authorList>
    </citation>
    <scope>NUCLEOTIDE SEQUENCE [LARGE SCALE GENOMIC DNA]</scope>
    <source>
        <strain evidence="5">LMG 8895</strain>
    </source>
</reference>
<gene>
    <name evidence="4" type="ORF">BCR25_09920</name>
</gene>
<protein>
    <submittedName>
        <fullName evidence="4">Uncharacterized protein</fullName>
    </submittedName>
</protein>
<proteinExistence type="predicted"/>
<comment type="caution">
    <text evidence="4">The sequence shown here is derived from an EMBL/GenBank/DDBJ whole genome shotgun (WGS) entry which is preliminary data.</text>
</comment>
<dbReference type="SUPFAM" id="SSF51126">
    <property type="entry name" value="Pectin lyase-like"/>
    <property type="match status" value="1"/>
</dbReference>
<dbReference type="Gene3D" id="2.160.20.10">
    <property type="entry name" value="Single-stranded right-handed beta-helix, Pectin lyase-like"/>
    <property type="match status" value="1"/>
</dbReference>